<dbReference type="EMBL" id="JTDY01000152">
    <property type="protein sequence ID" value="KOB78580.1"/>
    <property type="molecule type" value="Genomic_DNA"/>
</dbReference>
<dbReference type="SMART" id="SM00175">
    <property type="entry name" value="RAB"/>
    <property type="match status" value="1"/>
</dbReference>
<dbReference type="InterPro" id="IPR001806">
    <property type="entry name" value="Small_GTPase"/>
</dbReference>
<dbReference type="GO" id="GO:0005525">
    <property type="term" value="F:GTP binding"/>
    <property type="evidence" value="ECO:0007669"/>
    <property type="project" value="UniProtKB-KW"/>
</dbReference>
<organism evidence="4 5">
    <name type="scientific">Operophtera brumata</name>
    <name type="common">Winter moth</name>
    <name type="synonym">Phalaena brumata</name>
    <dbReference type="NCBI Taxonomy" id="104452"/>
    <lineage>
        <taxon>Eukaryota</taxon>
        <taxon>Metazoa</taxon>
        <taxon>Ecdysozoa</taxon>
        <taxon>Arthropoda</taxon>
        <taxon>Hexapoda</taxon>
        <taxon>Insecta</taxon>
        <taxon>Pterygota</taxon>
        <taxon>Neoptera</taxon>
        <taxon>Endopterygota</taxon>
        <taxon>Lepidoptera</taxon>
        <taxon>Glossata</taxon>
        <taxon>Ditrysia</taxon>
        <taxon>Geometroidea</taxon>
        <taxon>Geometridae</taxon>
        <taxon>Larentiinae</taxon>
        <taxon>Operophtera</taxon>
    </lineage>
</organism>
<comment type="similarity">
    <text evidence="1">Belongs to the small GTPase superfamily. Rab family.</text>
</comment>
<evidence type="ECO:0000256" key="1">
    <source>
        <dbReference type="ARBA" id="ARBA00006270"/>
    </source>
</evidence>
<keyword evidence="2" id="KW-0547">Nucleotide-binding</keyword>
<dbReference type="STRING" id="104452.A0A0L7LSZ1"/>
<dbReference type="NCBIfam" id="TIGR00231">
    <property type="entry name" value="small_GTP"/>
    <property type="match status" value="1"/>
</dbReference>
<dbReference type="Pfam" id="PF00071">
    <property type="entry name" value="Ras"/>
    <property type="match status" value="3"/>
</dbReference>
<keyword evidence="3" id="KW-0342">GTP-binding</keyword>
<dbReference type="PROSITE" id="PS51419">
    <property type="entry name" value="RAB"/>
    <property type="match status" value="1"/>
</dbReference>
<reference evidence="4 5" key="1">
    <citation type="journal article" date="2015" name="Genome Biol. Evol.">
        <title>The genome of winter moth (Operophtera brumata) provides a genomic perspective on sexual dimorphism and phenology.</title>
        <authorList>
            <person name="Derks M.F."/>
            <person name="Smit S."/>
            <person name="Salis L."/>
            <person name="Schijlen E."/>
            <person name="Bossers A."/>
            <person name="Mateman C."/>
            <person name="Pijl A.S."/>
            <person name="de Ridder D."/>
            <person name="Groenen M.A."/>
            <person name="Visser M.E."/>
            <person name="Megens H.J."/>
        </authorList>
    </citation>
    <scope>NUCLEOTIDE SEQUENCE [LARGE SCALE GENOMIC DNA]</scope>
    <source>
        <strain evidence="4">WM2013NL</strain>
        <tissue evidence="4">Head and thorax</tissue>
    </source>
</reference>
<proteinExistence type="inferred from homology"/>
<name>A0A0L7LSZ1_OPEBR</name>
<comment type="caution">
    <text evidence="4">The sequence shown here is derived from an EMBL/GenBank/DDBJ whole genome shotgun (WGS) entry which is preliminary data.</text>
</comment>
<evidence type="ECO:0000313" key="5">
    <source>
        <dbReference type="Proteomes" id="UP000037510"/>
    </source>
</evidence>
<dbReference type="PANTHER" id="PTHR47981">
    <property type="entry name" value="RAB FAMILY"/>
    <property type="match status" value="1"/>
</dbReference>
<dbReference type="Gene3D" id="3.40.50.300">
    <property type="entry name" value="P-loop containing nucleotide triphosphate hydrolases"/>
    <property type="match status" value="4"/>
</dbReference>
<evidence type="ECO:0000256" key="2">
    <source>
        <dbReference type="ARBA" id="ARBA00022741"/>
    </source>
</evidence>
<gene>
    <name evidence="4" type="ORF">OBRU01_00862</name>
</gene>
<keyword evidence="5" id="KW-1185">Reference proteome</keyword>
<dbReference type="PRINTS" id="PR00449">
    <property type="entry name" value="RASTRNSFRMNG"/>
</dbReference>
<dbReference type="PANTHER" id="PTHR47981:SF20">
    <property type="entry name" value="RAS-RELATED PROTEIN RAB-7A"/>
    <property type="match status" value="1"/>
</dbReference>
<dbReference type="FunFam" id="3.40.50.300:FF:003486">
    <property type="entry name" value="Major sperm protein"/>
    <property type="match status" value="1"/>
</dbReference>
<dbReference type="InterPro" id="IPR027417">
    <property type="entry name" value="P-loop_NTPase"/>
</dbReference>
<evidence type="ECO:0000313" key="4">
    <source>
        <dbReference type="EMBL" id="KOB78580.1"/>
    </source>
</evidence>
<dbReference type="SUPFAM" id="SSF52540">
    <property type="entry name" value="P-loop containing nucleoside triphosphate hydrolases"/>
    <property type="match status" value="2"/>
</dbReference>
<dbReference type="GO" id="GO:0003924">
    <property type="term" value="F:GTPase activity"/>
    <property type="evidence" value="ECO:0007669"/>
    <property type="project" value="InterPro"/>
</dbReference>
<dbReference type="SMART" id="SM00174">
    <property type="entry name" value="RHO"/>
    <property type="match status" value="1"/>
</dbReference>
<sequence>MKVIEAKIVVLGSQGVGKTSLVVRYIGKMFSKHISPTIGASFFTCNINVDNARVKLQVPPCTSLSIQTSLVVRYIGKMFSKHISPTIGASFFTCNINVDNARVKLQVPPCTSLSIQTSLVVRYIGKMFSKHISPTIGASFFTCNINVDNARVKLQYIGKMFSKHISPTIGASFFTCNINVDNARVKLQVWDTAGQERFRSMAPMYYRNANAALLVFDITSMSSFQAIKSWIKELQSHEGRAALRGGPIRGRHRRRLLRDLRATRPGTPSDEVATHTGKVEVAAWSIDSIAHGETQRSMCC</sequence>
<dbReference type="InterPro" id="IPR005225">
    <property type="entry name" value="Small_GTP-bd"/>
</dbReference>
<dbReference type="AlphaFoldDB" id="A0A0L7LSZ1"/>
<dbReference type="SMART" id="SM00173">
    <property type="entry name" value="RAS"/>
    <property type="match status" value="1"/>
</dbReference>
<evidence type="ECO:0000256" key="3">
    <source>
        <dbReference type="ARBA" id="ARBA00023134"/>
    </source>
</evidence>
<dbReference type="Proteomes" id="UP000037510">
    <property type="component" value="Unassembled WGS sequence"/>
</dbReference>
<protein>
    <submittedName>
        <fullName evidence="4">Ras-related protein Rab-21</fullName>
    </submittedName>
</protein>
<accession>A0A0L7LSZ1</accession>